<dbReference type="EMBL" id="JBFOHL010000014">
    <property type="protein sequence ID" value="MEW9625506.1"/>
    <property type="molecule type" value="Genomic_DNA"/>
</dbReference>
<proteinExistence type="predicted"/>
<name>A0ABV3QT28_9GAMM</name>
<keyword evidence="1" id="KW-0732">Signal</keyword>
<reference evidence="2 3" key="1">
    <citation type="submission" date="2024-06" db="EMBL/GenBank/DDBJ databases">
        <authorList>
            <person name="Woo H."/>
        </authorList>
    </citation>
    <scope>NUCLEOTIDE SEQUENCE [LARGE SCALE GENOMIC DNA]</scope>
    <source>
        <strain evidence="2 3">S2-g</strain>
    </source>
</reference>
<protein>
    <submittedName>
        <fullName evidence="2">Uncharacterized protein</fullName>
    </submittedName>
</protein>
<evidence type="ECO:0000313" key="2">
    <source>
        <dbReference type="EMBL" id="MEW9625506.1"/>
    </source>
</evidence>
<dbReference type="RefSeq" id="WP_367845799.1">
    <property type="nucleotide sequence ID" value="NZ_JBFOHL010000014.1"/>
</dbReference>
<evidence type="ECO:0000313" key="3">
    <source>
        <dbReference type="Proteomes" id="UP001556170"/>
    </source>
</evidence>
<feature type="chain" id="PRO_5046436504" evidence="1">
    <location>
        <begin position="20"/>
        <end position="120"/>
    </location>
</feature>
<organism evidence="2 3">
    <name type="scientific">Rhodanobacter geophilus</name>
    <dbReference type="NCBI Taxonomy" id="3162488"/>
    <lineage>
        <taxon>Bacteria</taxon>
        <taxon>Pseudomonadati</taxon>
        <taxon>Pseudomonadota</taxon>
        <taxon>Gammaproteobacteria</taxon>
        <taxon>Lysobacterales</taxon>
        <taxon>Rhodanobacteraceae</taxon>
        <taxon>Rhodanobacter</taxon>
    </lineage>
</organism>
<feature type="signal peptide" evidence="1">
    <location>
        <begin position="1"/>
        <end position="19"/>
    </location>
</feature>
<dbReference type="Proteomes" id="UP001556170">
    <property type="component" value="Unassembled WGS sequence"/>
</dbReference>
<comment type="caution">
    <text evidence="2">The sequence shown here is derived from an EMBL/GenBank/DDBJ whole genome shotgun (WGS) entry which is preliminary data.</text>
</comment>
<keyword evidence="3" id="KW-1185">Reference proteome</keyword>
<evidence type="ECO:0000256" key="1">
    <source>
        <dbReference type="SAM" id="SignalP"/>
    </source>
</evidence>
<accession>A0ABV3QT28</accession>
<sequence>MKTLLVSTALLLAPLAAHAACSVQDFAIQDFKPALNNAGMSTRIALRGELANHCASAAAAQIRVEVKDASGTVLQSKQAWPAGTSNIAPGDKVDFDLGRMFRFQPGMQSFTASVVDVRTW</sequence>
<gene>
    <name evidence="2" type="ORF">ABQJ56_14850</name>
</gene>